<dbReference type="PANTHER" id="PTHR43289">
    <property type="entry name" value="MITOGEN-ACTIVATED PROTEIN KINASE KINASE KINASE 20-RELATED"/>
    <property type="match status" value="1"/>
</dbReference>
<dbReference type="InterPro" id="IPR000719">
    <property type="entry name" value="Prot_kinase_dom"/>
</dbReference>
<dbReference type="PANTHER" id="PTHR43289:SF6">
    <property type="entry name" value="SERINE_THREONINE-PROTEIN KINASE NEKL-3"/>
    <property type="match status" value="1"/>
</dbReference>
<evidence type="ECO:0000256" key="6">
    <source>
        <dbReference type="ARBA" id="ARBA00022840"/>
    </source>
</evidence>
<keyword evidence="9" id="KW-1185">Reference proteome</keyword>
<keyword evidence="6" id="KW-0067">ATP-binding</keyword>
<evidence type="ECO:0000259" key="7">
    <source>
        <dbReference type="PROSITE" id="PS50011"/>
    </source>
</evidence>
<organism evidence="8 9">
    <name type="scientific">Kibdelosporangium lantanae</name>
    <dbReference type="NCBI Taxonomy" id="1497396"/>
    <lineage>
        <taxon>Bacteria</taxon>
        <taxon>Bacillati</taxon>
        <taxon>Actinomycetota</taxon>
        <taxon>Actinomycetes</taxon>
        <taxon>Pseudonocardiales</taxon>
        <taxon>Pseudonocardiaceae</taxon>
        <taxon>Kibdelosporangium</taxon>
    </lineage>
</organism>
<dbReference type="InterPro" id="IPR011009">
    <property type="entry name" value="Kinase-like_dom_sf"/>
</dbReference>
<protein>
    <recommendedName>
        <fullName evidence="1">non-specific serine/threonine protein kinase</fullName>
        <ecNumber evidence="1">2.7.11.1</ecNumber>
    </recommendedName>
</protein>
<evidence type="ECO:0000256" key="3">
    <source>
        <dbReference type="ARBA" id="ARBA00022679"/>
    </source>
</evidence>
<dbReference type="EMBL" id="JBHTIS010002638">
    <property type="protein sequence ID" value="MFD1050140.1"/>
    <property type="molecule type" value="Genomic_DNA"/>
</dbReference>
<reference evidence="9" key="1">
    <citation type="journal article" date="2019" name="Int. J. Syst. Evol. Microbiol.">
        <title>The Global Catalogue of Microorganisms (GCM) 10K type strain sequencing project: providing services to taxonomists for standard genome sequencing and annotation.</title>
        <authorList>
            <consortium name="The Broad Institute Genomics Platform"/>
            <consortium name="The Broad Institute Genome Sequencing Center for Infectious Disease"/>
            <person name="Wu L."/>
            <person name="Ma J."/>
        </authorList>
    </citation>
    <scope>NUCLEOTIDE SEQUENCE [LARGE SCALE GENOMIC DNA]</scope>
    <source>
        <strain evidence="9">JCM 31486</strain>
    </source>
</reference>
<proteinExistence type="predicted"/>
<sequence>MDDTDVGFLDRPDITGRLPGYQLVSQLAETAMSEVFLAVDTAHANRRVVVKVVGEDLLRQPTFRERFDRESHIALTLHHPNVVPAYAAGESDDGRLCYLVMRYVEGANLARVLHERGPLSFAETLDVVRQVAHAVDFAHQQGLVHRDIKPANILVERDTGHVYVCDFGIAKNLASRTVTILGPGTPFYAAPEQLE</sequence>
<dbReference type="EC" id="2.7.11.1" evidence="1"/>
<accession>A0ABW3MLZ3</accession>
<dbReference type="InterPro" id="IPR008271">
    <property type="entry name" value="Ser/Thr_kinase_AS"/>
</dbReference>
<keyword evidence="5 8" id="KW-0418">Kinase</keyword>
<keyword evidence="4" id="KW-0547">Nucleotide-binding</keyword>
<dbReference type="SUPFAM" id="SSF56112">
    <property type="entry name" value="Protein kinase-like (PK-like)"/>
    <property type="match status" value="1"/>
</dbReference>
<dbReference type="Gene3D" id="3.30.200.20">
    <property type="entry name" value="Phosphorylase Kinase, domain 1"/>
    <property type="match status" value="1"/>
</dbReference>
<dbReference type="CDD" id="cd14014">
    <property type="entry name" value="STKc_PknB_like"/>
    <property type="match status" value="1"/>
</dbReference>
<keyword evidence="2" id="KW-0723">Serine/threonine-protein kinase</keyword>
<dbReference type="GO" id="GO:0004674">
    <property type="term" value="F:protein serine/threonine kinase activity"/>
    <property type="evidence" value="ECO:0007669"/>
    <property type="project" value="UniProtKB-EC"/>
</dbReference>
<dbReference type="Gene3D" id="1.10.510.10">
    <property type="entry name" value="Transferase(Phosphotransferase) domain 1"/>
    <property type="match status" value="1"/>
</dbReference>
<evidence type="ECO:0000313" key="9">
    <source>
        <dbReference type="Proteomes" id="UP001597045"/>
    </source>
</evidence>
<evidence type="ECO:0000256" key="2">
    <source>
        <dbReference type="ARBA" id="ARBA00022527"/>
    </source>
</evidence>
<feature type="non-terminal residue" evidence="8">
    <location>
        <position position="195"/>
    </location>
</feature>
<dbReference type="PROSITE" id="PS50011">
    <property type="entry name" value="PROTEIN_KINASE_DOM"/>
    <property type="match status" value="1"/>
</dbReference>
<dbReference type="Pfam" id="PF00069">
    <property type="entry name" value="Pkinase"/>
    <property type="match status" value="1"/>
</dbReference>
<dbReference type="PROSITE" id="PS00108">
    <property type="entry name" value="PROTEIN_KINASE_ST"/>
    <property type="match status" value="1"/>
</dbReference>
<gene>
    <name evidence="8" type="ORF">ACFQ1S_33770</name>
</gene>
<name>A0ABW3MLZ3_9PSEU</name>
<dbReference type="Proteomes" id="UP001597045">
    <property type="component" value="Unassembled WGS sequence"/>
</dbReference>
<evidence type="ECO:0000256" key="5">
    <source>
        <dbReference type="ARBA" id="ARBA00022777"/>
    </source>
</evidence>
<dbReference type="SMART" id="SM00220">
    <property type="entry name" value="S_TKc"/>
    <property type="match status" value="1"/>
</dbReference>
<keyword evidence="3 8" id="KW-0808">Transferase</keyword>
<evidence type="ECO:0000256" key="1">
    <source>
        <dbReference type="ARBA" id="ARBA00012513"/>
    </source>
</evidence>
<evidence type="ECO:0000256" key="4">
    <source>
        <dbReference type="ARBA" id="ARBA00022741"/>
    </source>
</evidence>
<feature type="domain" description="Protein kinase" evidence="7">
    <location>
        <begin position="21"/>
        <end position="195"/>
    </location>
</feature>
<evidence type="ECO:0000313" key="8">
    <source>
        <dbReference type="EMBL" id="MFD1050140.1"/>
    </source>
</evidence>
<comment type="caution">
    <text evidence="8">The sequence shown here is derived from an EMBL/GenBank/DDBJ whole genome shotgun (WGS) entry which is preliminary data.</text>
</comment>